<gene>
    <name evidence="3" type="ORF">A2973_02260</name>
</gene>
<name>A0A1F6AXH4_9BACT</name>
<reference evidence="3 4" key="1">
    <citation type="journal article" date="2016" name="Nat. Commun.">
        <title>Thousands of microbial genomes shed light on interconnected biogeochemical processes in an aquifer system.</title>
        <authorList>
            <person name="Anantharaman K."/>
            <person name="Brown C.T."/>
            <person name="Hug L.A."/>
            <person name="Sharon I."/>
            <person name="Castelle C.J."/>
            <person name="Probst A.J."/>
            <person name="Thomas B.C."/>
            <person name="Singh A."/>
            <person name="Wilkins M.J."/>
            <person name="Karaoz U."/>
            <person name="Brodie E.L."/>
            <person name="Williams K.H."/>
            <person name="Hubbard S.S."/>
            <person name="Banfield J.F."/>
        </authorList>
    </citation>
    <scope>NUCLEOTIDE SEQUENCE [LARGE SCALE GENOMIC DNA]</scope>
</reference>
<dbReference type="Proteomes" id="UP000176409">
    <property type="component" value="Unassembled WGS sequence"/>
</dbReference>
<feature type="region of interest" description="Disordered" evidence="1">
    <location>
        <begin position="146"/>
        <end position="165"/>
    </location>
</feature>
<keyword evidence="2" id="KW-0812">Transmembrane</keyword>
<evidence type="ECO:0008006" key="5">
    <source>
        <dbReference type="Google" id="ProtNLM"/>
    </source>
</evidence>
<evidence type="ECO:0000313" key="3">
    <source>
        <dbReference type="EMBL" id="OGG29381.1"/>
    </source>
</evidence>
<accession>A0A1F6AXH4</accession>
<dbReference type="InterPro" id="IPR011467">
    <property type="entry name" value="DUF1573"/>
</dbReference>
<dbReference type="Pfam" id="PF07610">
    <property type="entry name" value="DUF1573"/>
    <property type="match status" value="1"/>
</dbReference>
<feature type="transmembrane region" description="Helical" evidence="2">
    <location>
        <begin position="6"/>
        <end position="26"/>
    </location>
</feature>
<evidence type="ECO:0000313" key="4">
    <source>
        <dbReference type="Proteomes" id="UP000176409"/>
    </source>
</evidence>
<organism evidence="3 4">
    <name type="scientific">Candidatus Gottesmanbacteria bacterium RIFCSPLOWO2_01_FULL_49_10</name>
    <dbReference type="NCBI Taxonomy" id="1798396"/>
    <lineage>
        <taxon>Bacteria</taxon>
        <taxon>Candidatus Gottesmaniibacteriota</taxon>
    </lineage>
</organism>
<dbReference type="Gene3D" id="2.60.40.10">
    <property type="entry name" value="Immunoglobulins"/>
    <property type="match status" value="1"/>
</dbReference>
<evidence type="ECO:0000256" key="1">
    <source>
        <dbReference type="SAM" id="MobiDB-lite"/>
    </source>
</evidence>
<dbReference type="AlphaFoldDB" id="A0A1F6AXH4"/>
<dbReference type="InterPro" id="IPR013783">
    <property type="entry name" value="Ig-like_fold"/>
</dbReference>
<dbReference type="STRING" id="1798396.A2973_02260"/>
<dbReference type="EMBL" id="MFJZ01000047">
    <property type="protein sequence ID" value="OGG29381.1"/>
    <property type="molecule type" value="Genomic_DNA"/>
</dbReference>
<comment type="caution">
    <text evidence="3">The sequence shown here is derived from an EMBL/GenBank/DDBJ whole genome shotgun (WGS) entry which is preliminary data.</text>
</comment>
<keyword evidence="2" id="KW-1133">Transmembrane helix</keyword>
<sequence length="165" mass="17967">MKADTKIIIGAIVASVAIIVGAVFLLSKDNSPKREALGTAAMTIDKTLEDFGDMKSDEEKTATFTITNTSDAVLRIWNISTSCDCTFASVVINGQETGEFNMPMHMIARLKNWIGEVPAKQTATLKVTYRPKVMPVTGVVTRQTRFSTNDPKNPEVEVSVKANVL</sequence>
<proteinExistence type="predicted"/>
<keyword evidence="2" id="KW-0472">Membrane</keyword>
<protein>
    <recommendedName>
        <fullName evidence="5">DUF1573 domain-containing protein</fullName>
    </recommendedName>
</protein>
<evidence type="ECO:0000256" key="2">
    <source>
        <dbReference type="SAM" id="Phobius"/>
    </source>
</evidence>